<keyword evidence="3" id="KW-1185">Reference proteome</keyword>
<reference evidence="3" key="2">
    <citation type="submission" date="2015-01" db="EMBL/GenBank/DDBJ databases">
        <title>Evolutionary Origins and Diversification of the Mycorrhizal Mutualists.</title>
        <authorList>
            <consortium name="DOE Joint Genome Institute"/>
            <consortium name="Mycorrhizal Genomics Consortium"/>
            <person name="Kohler A."/>
            <person name="Kuo A."/>
            <person name="Nagy L.G."/>
            <person name="Floudas D."/>
            <person name="Copeland A."/>
            <person name="Barry K.W."/>
            <person name="Cichocki N."/>
            <person name="Veneault-Fourrey C."/>
            <person name="LaButti K."/>
            <person name="Lindquist E.A."/>
            <person name="Lipzen A."/>
            <person name="Lundell T."/>
            <person name="Morin E."/>
            <person name="Murat C."/>
            <person name="Riley R."/>
            <person name="Ohm R."/>
            <person name="Sun H."/>
            <person name="Tunlid A."/>
            <person name="Henrissat B."/>
            <person name="Grigoriev I.V."/>
            <person name="Hibbett D.S."/>
            <person name="Martin F."/>
        </authorList>
    </citation>
    <scope>NUCLEOTIDE SEQUENCE [LARGE SCALE GENOMIC DNA]</scope>
    <source>
        <strain evidence="3">LaAM-08-1</strain>
    </source>
</reference>
<dbReference type="Proteomes" id="UP000054477">
    <property type="component" value="Unassembled WGS sequence"/>
</dbReference>
<sequence length="99" mass="10357">MSLNEPLLDIVEYFQNSLPTSYESSQGHHGHGSEHSGNGIPASGVFSIGSRTCSLINRALAGLQSACPHGAPRLSYPSVVDIVVIIPSTTAGQKLVAKQ</sequence>
<evidence type="ECO:0000313" key="2">
    <source>
        <dbReference type="EMBL" id="KIK04161.1"/>
    </source>
</evidence>
<dbReference type="AlphaFoldDB" id="A0A0C9XGT9"/>
<dbReference type="HOGENOM" id="CLU_2320774_0_0_1"/>
<evidence type="ECO:0000313" key="3">
    <source>
        <dbReference type="Proteomes" id="UP000054477"/>
    </source>
</evidence>
<gene>
    <name evidence="2" type="ORF">K443DRAFT_676122</name>
</gene>
<protein>
    <submittedName>
        <fullName evidence="2">Uncharacterized protein</fullName>
    </submittedName>
</protein>
<evidence type="ECO:0000256" key="1">
    <source>
        <dbReference type="SAM" id="MobiDB-lite"/>
    </source>
</evidence>
<name>A0A0C9XGT9_9AGAR</name>
<accession>A0A0C9XGT9</accession>
<dbReference type="EMBL" id="KN838572">
    <property type="protein sequence ID" value="KIK04161.1"/>
    <property type="molecule type" value="Genomic_DNA"/>
</dbReference>
<reference evidence="2 3" key="1">
    <citation type="submission" date="2014-04" db="EMBL/GenBank/DDBJ databases">
        <authorList>
            <consortium name="DOE Joint Genome Institute"/>
            <person name="Kuo A."/>
            <person name="Kohler A."/>
            <person name="Nagy L.G."/>
            <person name="Floudas D."/>
            <person name="Copeland A."/>
            <person name="Barry K.W."/>
            <person name="Cichocki N."/>
            <person name="Veneault-Fourrey C."/>
            <person name="LaButti K."/>
            <person name="Lindquist E.A."/>
            <person name="Lipzen A."/>
            <person name="Lundell T."/>
            <person name="Morin E."/>
            <person name="Murat C."/>
            <person name="Sun H."/>
            <person name="Tunlid A."/>
            <person name="Henrissat B."/>
            <person name="Grigoriev I.V."/>
            <person name="Hibbett D.S."/>
            <person name="Martin F."/>
            <person name="Nordberg H.P."/>
            <person name="Cantor M.N."/>
            <person name="Hua S.X."/>
        </authorList>
    </citation>
    <scope>NUCLEOTIDE SEQUENCE [LARGE SCALE GENOMIC DNA]</scope>
    <source>
        <strain evidence="2 3">LaAM-08-1</strain>
    </source>
</reference>
<feature type="region of interest" description="Disordered" evidence="1">
    <location>
        <begin position="21"/>
        <end position="43"/>
    </location>
</feature>
<proteinExistence type="predicted"/>
<organism evidence="2 3">
    <name type="scientific">Laccaria amethystina LaAM-08-1</name>
    <dbReference type="NCBI Taxonomy" id="1095629"/>
    <lineage>
        <taxon>Eukaryota</taxon>
        <taxon>Fungi</taxon>
        <taxon>Dikarya</taxon>
        <taxon>Basidiomycota</taxon>
        <taxon>Agaricomycotina</taxon>
        <taxon>Agaricomycetes</taxon>
        <taxon>Agaricomycetidae</taxon>
        <taxon>Agaricales</taxon>
        <taxon>Agaricineae</taxon>
        <taxon>Hydnangiaceae</taxon>
        <taxon>Laccaria</taxon>
    </lineage>
</organism>